<evidence type="ECO:0000313" key="11">
    <source>
        <dbReference type="EnsemblPlants" id="Ma09_p00950.1"/>
    </source>
</evidence>
<keyword evidence="7" id="KW-0539">Nucleus</keyword>
<evidence type="ECO:0000256" key="2">
    <source>
        <dbReference type="ARBA" id="ARBA00004123"/>
    </source>
</evidence>
<comment type="similarity">
    <text evidence="3">Belongs to the HARBI1 family.</text>
</comment>
<keyword evidence="5" id="KW-0479">Metal-binding</keyword>
<dbReference type="GO" id="GO:0005634">
    <property type="term" value="C:nucleus"/>
    <property type="evidence" value="ECO:0007669"/>
    <property type="project" value="UniProtKB-SubCell"/>
</dbReference>
<keyword evidence="6" id="KW-0378">Hydrolase</keyword>
<dbReference type="Proteomes" id="UP000012960">
    <property type="component" value="Unplaced"/>
</dbReference>
<dbReference type="EnsemblPlants" id="Ma09_t00950.1">
    <property type="protein sequence ID" value="Ma09_p00950.1"/>
    <property type="gene ID" value="Ma09_g00950"/>
</dbReference>
<evidence type="ECO:0000256" key="4">
    <source>
        <dbReference type="ARBA" id="ARBA00022722"/>
    </source>
</evidence>
<evidence type="ECO:0000256" key="5">
    <source>
        <dbReference type="ARBA" id="ARBA00022723"/>
    </source>
</evidence>
<evidence type="ECO:0000256" key="7">
    <source>
        <dbReference type="ARBA" id="ARBA00023242"/>
    </source>
</evidence>
<evidence type="ECO:0000313" key="12">
    <source>
        <dbReference type="Proteomes" id="UP000012960"/>
    </source>
</evidence>
<dbReference type="InterPro" id="IPR045249">
    <property type="entry name" value="HARBI1-like"/>
</dbReference>
<dbReference type="InterPro" id="IPR027806">
    <property type="entry name" value="HARBI1_dom"/>
</dbReference>
<evidence type="ECO:0000313" key="10">
    <source>
        <dbReference type="EMBL" id="CAG1833844.1"/>
    </source>
</evidence>
<dbReference type="EMBL" id="HG996474">
    <property type="protein sequence ID" value="CAG1833844.1"/>
    <property type="molecule type" value="Genomic_DNA"/>
</dbReference>
<sequence>MDPKQLAALVSSLVSQALLLLSLPFPHPNPCASVPNRNNLPLFLFSSPPTPLAPLLSLLLHLLSSSSHIAASVHFLPHKRKRKRHQHQPDLHVPRRGPDHFRLCFRMTSTTFEWLSGLLDPLLDCRDPAGSALRLSGPTRLAIALSRLASGASYPDLAYRFGVPESAARFCSKHLCRVLCTNFRFWLTFPSPSDLTTVSAGFQAVGHGLPDCCGAMACTRFEARGQSVVAAQIVADSSSRIIHIAAGFRGDRTDSSVLKCSSLYKDVQEGQLLGATQYLVGDGRYPLLPWLMVPFTDPVRGSCEEDFNAVHQSMCRPVLRVVCSMRNWGVLSSLGEEENFKVAVACIGTCAILHNVLLMREDYSALSDVSNENHMGLEHYGEDLGLEDFYCEMKASTLRSMLAVRARAARDSGQIGIP</sequence>
<dbReference type="GO" id="GO:0046872">
    <property type="term" value="F:metal ion binding"/>
    <property type="evidence" value="ECO:0007669"/>
    <property type="project" value="UniProtKB-KW"/>
</dbReference>
<evidence type="ECO:0000256" key="8">
    <source>
        <dbReference type="SAM" id="SignalP"/>
    </source>
</evidence>
<evidence type="ECO:0000256" key="6">
    <source>
        <dbReference type="ARBA" id="ARBA00022801"/>
    </source>
</evidence>
<dbReference type="Gramene" id="Ma09_t00950.1">
    <property type="protein sequence ID" value="Ma09_p00950.1"/>
    <property type="gene ID" value="Ma09_g00950"/>
</dbReference>
<feature type="domain" description="DDE Tnp4" evidence="9">
    <location>
        <begin position="224"/>
        <end position="355"/>
    </location>
</feature>
<dbReference type="PANTHER" id="PTHR22930:SF190">
    <property type="entry name" value="OS06G0164500 PROTEIN"/>
    <property type="match status" value="1"/>
</dbReference>
<name>A0A804KEK2_MUSAM</name>
<feature type="chain" id="PRO_5043242353" evidence="8">
    <location>
        <begin position="23"/>
        <end position="418"/>
    </location>
</feature>
<dbReference type="OMA" id="CSILHNM"/>
<dbReference type="GO" id="GO:0016787">
    <property type="term" value="F:hydrolase activity"/>
    <property type="evidence" value="ECO:0007669"/>
    <property type="project" value="UniProtKB-KW"/>
</dbReference>
<keyword evidence="12" id="KW-1185">Reference proteome</keyword>
<comment type="cofactor">
    <cofactor evidence="1">
        <name>a divalent metal cation</name>
        <dbReference type="ChEBI" id="CHEBI:60240"/>
    </cofactor>
</comment>
<keyword evidence="8" id="KW-0732">Signal</keyword>
<proteinExistence type="inferred from homology"/>
<dbReference type="GO" id="GO:0004518">
    <property type="term" value="F:nuclease activity"/>
    <property type="evidence" value="ECO:0007669"/>
    <property type="project" value="UniProtKB-KW"/>
</dbReference>
<dbReference type="Pfam" id="PF13359">
    <property type="entry name" value="DDE_Tnp_4"/>
    <property type="match status" value="1"/>
</dbReference>
<dbReference type="AlphaFoldDB" id="A0A804KEK2"/>
<reference evidence="10" key="1">
    <citation type="submission" date="2021-03" db="EMBL/GenBank/DDBJ databases">
        <authorList>
            <consortium name="Genoscope - CEA"/>
            <person name="William W."/>
        </authorList>
    </citation>
    <scope>NUCLEOTIDE SEQUENCE</scope>
    <source>
        <strain evidence="10">Doubled-haploid Pahang</strain>
    </source>
</reference>
<evidence type="ECO:0000256" key="1">
    <source>
        <dbReference type="ARBA" id="ARBA00001968"/>
    </source>
</evidence>
<protein>
    <submittedName>
        <fullName evidence="10">(wild Malaysian banana) hypothetical protein</fullName>
    </submittedName>
</protein>
<dbReference type="PANTHER" id="PTHR22930">
    <property type="match status" value="1"/>
</dbReference>
<dbReference type="OrthoDB" id="2668416at2759"/>
<comment type="subcellular location">
    <subcellularLocation>
        <location evidence="2">Nucleus</location>
    </subcellularLocation>
</comment>
<organism evidence="11 12">
    <name type="scientific">Musa acuminata subsp. malaccensis</name>
    <name type="common">Wild banana</name>
    <name type="synonym">Musa malaccensis</name>
    <dbReference type="NCBI Taxonomy" id="214687"/>
    <lineage>
        <taxon>Eukaryota</taxon>
        <taxon>Viridiplantae</taxon>
        <taxon>Streptophyta</taxon>
        <taxon>Embryophyta</taxon>
        <taxon>Tracheophyta</taxon>
        <taxon>Spermatophyta</taxon>
        <taxon>Magnoliopsida</taxon>
        <taxon>Liliopsida</taxon>
        <taxon>Zingiberales</taxon>
        <taxon>Musaceae</taxon>
        <taxon>Musa</taxon>
    </lineage>
</organism>
<evidence type="ECO:0000256" key="3">
    <source>
        <dbReference type="ARBA" id="ARBA00006958"/>
    </source>
</evidence>
<feature type="signal peptide" evidence="8">
    <location>
        <begin position="1"/>
        <end position="22"/>
    </location>
</feature>
<keyword evidence="4" id="KW-0540">Nuclease</keyword>
<gene>
    <name evidence="10" type="ORF">GSMUA_219490.1</name>
</gene>
<evidence type="ECO:0000259" key="9">
    <source>
        <dbReference type="Pfam" id="PF13359"/>
    </source>
</evidence>
<accession>A0A804KEK2</accession>
<reference evidence="11" key="2">
    <citation type="submission" date="2021-05" db="UniProtKB">
        <authorList>
            <consortium name="EnsemblPlants"/>
        </authorList>
    </citation>
    <scope>IDENTIFICATION</scope>
    <source>
        <strain evidence="11">subsp. malaccensis</strain>
    </source>
</reference>